<dbReference type="STRING" id="6239.R09D1.1.1"/>
<organism evidence="3 4">
    <name type="scientific">Caenorhabditis elegans</name>
    <dbReference type="NCBI Taxonomy" id="6239"/>
    <lineage>
        <taxon>Eukaryota</taxon>
        <taxon>Metazoa</taxon>
        <taxon>Ecdysozoa</taxon>
        <taxon>Nematoda</taxon>
        <taxon>Chromadorea</taxon>
        <taxon>Rhabditida</taxon>
        <taxon>Rhabditina</taxon>
        <taxon>Rhabditomorpha</taxon>
        <taxon>Rhabditoidea</taxon>
        <taxon>Rhabditidae</taxon>
        <taxon>Peloderinae</taxon>
        <taxon>Caenorhabditis</taxon>
    </lineage>
</organism>
<dbReference type="GO" id="GO:0008061">
    <property type="term" value="F:chitin binding"/>
    <property type="evidence" value="ECO:0007669"/>
    <property type="project" value="InterPro"/>
</dbReference>
<protein>
    <submittedName>
        <fullName evidence="3">GH18 domain-containing protein</fullName>
    </submittedName>
</protein>
<proteinExistence type="predicted"/>
<sequence length="432" mass="49797">MSTSSDDVSLFYYDKKASEDVRSLKQILKHFLIIYTVLIACGVFAYAITSLLFHLNHNPTTLDKAMPTEHPDCNKRIIGYYSENETTDITKRQLSQLTHAIFAFIKLQPDGTLQFQSGSAKQRFLILKTNAESSTLKVMISIGGMDINSDFSLVISDEKKRRSLIESIVSFLTEHQIDGVDIFWKWSSSRDKFNFSVFMRDLREKLDKQLKSYIVSILLPPAGVDIWEMGYDLDEIIDHIDFMNVYSMDYSGPWDNKWGTPTGPSAPMNYNIGPRKHFTVDWTMKYYACKTRQPNKFNIVIPFYARIWRSVGEAITLKTEVFRNAKLINGKADGDPYISRLSVKQKGIELFPYSWDNATKSSYIWKPKEKTFLTFENERSIEKKLQYVNEMNLGGVWIWSVDMDDRINTLLDAVSSDKFCSSSSANSINFKF</sequence>
<dbReference type="RefSeq" id="NP_496021.1">
    <property type="nucleotide sequence ID" value="NM_063620.3"/>
</dbReference>
<dbReference type="PANTHER" id="PTHR46073">
    <property type="entry name" value="CHITINASE"/>
    <property type="match status" value="1"/>
</dbReference>
<dbReference type="InterPro" id="IPR017853">
    <property type="entry name" value="GH"/>
</dbReference>
<dbReference type="Proteomes" id="UP000001940">
    <property type="component" value="Chromosome II"/>
</dbReference>
<dbReference type="InterPro" id="IPR011583">
    <property type="entry name" value="Chitinase_II/V-like_cat"/>
</dbReference>
<accession>Q21857</accession>
<dbReference type="InterPro" id="IPR001223">
    <property type="entry name" value="Glyco_hydro18_cat"/>
</dbReference>
<feature type="domain" description="GH18" evidence="2">
    <location>
        <begin position="75"/>
        <end position="421"/>
    </location>
</feature>
<dbReference type="OrthoDB" id="5797126at2759"/>
<dbReference type="PROSITE" id="PS51910">
    <property type="entry name" value="GH18_2"/>
    <property type="match status" value="1"/>
</dbReference>
<dbReference type="PIR" id="T24072">
    <property type="entry name" value="T24072"/>
</dbReference>
<feature type="transmembrane region" description="Helical" evidence="1">
    <location>
        <begin position="32"/>
        <end position="55"/>
    </location>
</feature>
<dbReference type="AlphaFoldDB" id="Q21857"/>
<dbReference type="WormBase" id="R09D1.1">
    <property type="protein sequence ID" value="CE03542"/>
    <property type="gene ID" value="WBGene00011157"/>
    <property type="gene designation" value="chil-15"/>
</dbReference>
<dbReference type="KEGG" id="cel:CELE_R09D1.1"/>
<dbReference type="Gene3D" id="3.20.20.80">
    <property type="entry name" value="Glycosidases"/>
    <property type="match status" value="2"/>
</dbReference>
<dbReference type="EMBL" id="BX284602">
    <property type="protein sequence ID" value="CAA93861.1"/>
    <property type="molecule type" value="Genomic_DNA"/>
</dbReference>
<dbReference type="CTD" id="187731"/>
<dbReference type="SUPFAM" id="SSF51445">
    <property type="entry name" value="(Trans)glycosidases"/>
    <property type="match status" value="1"/>
</dbReference>
<reference evidence="3 4" key="1">
    <citation type="journal article" date="1998" name="Science">
        <title>Genome sequence of the nematode C. elegans: a platform for investigating biology.</title>
        <authorList>
            <consortium name="The C. elegans sequencing consortium"/>
            <person name="Sulson J.E."/>
            <person name="Waterston R."/>
        </authorList>
    </citation>
    <scope>NUCLEOTIDE SEQUENCE [LARGE SCALE GENOMIC DNA]</scope>
    <source>
        <strain evidence="3 4">Bristol N2</strain>
    </source>
</reference>
<dbReference type="GO" id="GO:0005975">
    <property type="term" value="P:carbohydrate metabolic process"/>
    <property type="evidence" value="ECO:0007669"/>
    <property type="project" value="InterPro"/>
</dbReference>
<dbReference type="OMA" id="AYVTDWS"/>
<dbReference type="HOGENOM" id="CLU_002833_0_0_1"/>
<evidence type="ECO:0000313" key="3">
    <source>
        <dbReference type="EMBL" id="CAA93861.1"/>
    </source>
</evidence>
<dbReference type="Pfam" id="PF00704">
    <property type="entry name" value="Glyco_hydro_18"/>
    <property type="match status" value="1"/>
</dbReference>
<dbReference type="UCSC" id="R09D1.1">
    <property type="organism name" value="c. elegans"/>
</dbReference>
<dbReference type="eggNOG" id="KOG2806">
    <property type="taxonomic scope" value="Eukaryota"/>
</dbReference>
<dbReference type="PANTHER" id="PTHR46073:SF8">
    <property type="entry name" value="GH18 DOMAIN-CONTAINING PROTEIN"/>
    <property type="match status" value="1"/>
</dbReference>
<dbReference type="AGR" id="WB:WBGene00011157"/>
<evidence type="ECO:0000313" key="5">
    <source>
        <dbReference type="WormBase" id="R09D1.1"/>
    </source>
</evidence>
<dbReference type="GeneID" id="187731"/>
<dbReference type="PaxDb" id="6239-R09D1.1"/>
<dbReference type="SMART" id="SM00636">
    <property type="entry name" value="Glyco_18"/>
    <property type="match status" value="1"/>
</dbReference>
<evidence type="ECO:0000259" key="2">
    <source>
        <dbReference type="PROSITE" id="PS51910"/>
    </source>
</evidence>
<dbReference type="CAZy" id="GH18">
    <property type="family name" value="Glycoside Hydrolase Family 18"/>
</dbReference>
<gene>
    <name evidence="3 5" type="primary">chil-15</name>
    <name evidence="3" type="ORF">CELE_R09D1.1</name>
    <name evidence="5" type="ORF">R09D1.1</name>
</gene>
<keyword evidence="1" id="KW-0472">Membrane</keyword>
<dbReference type="PhylomeDB" id="Q21857"/>
<keyword evidence="4" id="KW-1185">Reference proteome</keyword>
<evidence type="ECO:0000256" key="1">
    <source>
        <dbReference type="SAM" id="Phobius"/>
    </source>
</evidence>
<keyword evidence="1" id="KW-0812">Transmembrane</keyword>
<dbReference type="FunCoup" id="Q21857">
    <property type="interactions" value="6"/>
</dbReference>
<dbReference type="InParanoid" id="Q21857"/>
<name>Q21857_CAEEL</name>
<dbReference type="SMR" id="Q21857"/>
<evidence type="ECO:0000313" key="4">
    <source>
        <dbReference type="Proteomes" id="UP000001940"/>
    </source>
</evidence>
<keyword evidence="1" id="KW-1133">Transmembrane helix</keyword>